<proteinExistence type="inferred from homology"/>
<feature type="compositionally biased region" description="Basic and acidic residues" evidence="2">
    <location>
        <begin position="40"/>
        <end position="51"/>
    </location>
</feature>
<feature type="compositionally biased region" description="Basic and acidic residues" evidence="2">
    <location>
        <begin position="119"/>
        <end position="163"/>
    </location>
</feature>
<dbReference type="PANTHER" id="PTHR12232:SF15">
    <property type="entry name" value="SH3 DOMAIN-BINDING GLUTAMIC ACID-RICH PROTEIN HOMOLOG"/>
    <property type="match status" value="1"/>
</dbReference>
<dbReference type="OrthoDB" id="9932926at2759"/>
<evidence type="ECO:0000313" key="3">
    <source>
        <dbReference type="EMBL" id="CRK92710.1"/>
    </source>
</evidence>
<feature type="compositionally biased region" description="Basic and acidic residues" evidence="2">
    <location>
        <begin position="252"/>
        <end position="267"/>
    </location>
</feature>
<evidence type="ECO:0000256" key="1">
    <source>
        <dbReference type="ARBA" id="ARBA00007764"/>
    </source>
</evidence>
<protein>
    <submittedName>
        <fullName evidence="3">CLUMA_CG006260, isoform A</fullName>
    </submittedName>
</protein>
<dbReference type="Pfam" id="PF04908">
    <property type="entry name" value="SH3BGR"/>
    <property type="match status" value="1"/>
</dbReference>
<dbReference type="Proteomes" id="UP000183832">
    <property type="component" value="Unassembled WGS sequence"/>
</dbReference>
<evidence type="ECO:0000313" key="4">
    <source>
        <dbReference type="Proteomes" id="UP000183832"/>
    </source>
</evidence>
<feature type="compositionally biased region" description="Polar residues" evidence="2">
    <location>
        <begin position="268"/>
        <end position="277"/>
    </location>
</feature>
<dbReference type="GO" id="GO:0005737">
    <property type="term" value="C:cytoplasm"/>
    <property type="evidence" value="ECO:0007669"/>
    <property type="project" value="TreeGrafter"/>
</dbReference>
<keyword evidence="4" id="KW-1185">Reference proteome</keyword>
<feature type="compositionally biased region" description="Polar residues" evidence="2">
    <location>
        <begin position="52"/>
        <end position="61"/>
    </location>
</feature>
<dbReference type="AlphaFoldDB" id="A0A1J1I1I7"/>
<feature type="compositionally biased region" description="Acidic residues" evidence="2">
    <location>
        <begin position="343"/>
        <end position="360"/>
    </location>
</feature>
<feature type="region of interest" description="Disordered" evidence="2">
    <location>
        <begin position="40"/>
        <end position="73"/>
    </location>
</feature>
<gene>
    <name evidence="3" type="ORF">CLUMA_CG006260</name>
</gene>
<feature type="region of interest" description="Disordered" evidence="2">
    <location>
        <begin position="221"/>
        <end position="360"/>
    </location>
</feature>
<dbReference type="Gene3D" id="3.40.30.10">
    <property type="entry name" value="Glutaredoxin"/>
    <property type="match status" value="1"/>
</dbReference>
<feature type="compositionally biased region" description="Basic and acidic residues" evidence="2">
    <location>
        <begin position="323"/>
        <end position="341"/>
    </location>
</feature>
<dbReference type="PANTHER" id="PTHR12232">
    <property type="entry name" value="SH3 DOMAIN-BINDING GLUTAMIC ACID-RICH-LIKE PROTEIN"/>
    <property type="match status" value="1"/>
</dbReference>
<accession>A0A1J1I1I7</accession>
<dbReference type="InterPro" id="IPR051033">
    <property type="entry name" value="SH3BGR"/>
</dbReference>
<dbReference type="InterPro" id="IPR006993">
    <property type="entry name" value="Glut_rich_SH3-bd"/>
</dbReference>
<name>A0A1J1I1I7_9DIPT</name>
<comment type="similarity">
    <text evidence="1">Belongs to the SH3BGR family.</text>
</comment>
<reference evidence="3 4" key="1">
    <citation type="submission" date="2015-04" db="EMBL/GenBank/DDBJ databases">
        <authorList>
            <person name="Syromyatnikov M.Y."/>
            <person name="Popov V.N."/>
        </authorList>
    </citation>
    <scope>NUCLEOTIDE SEQUENCE [LARGE SCALE GENOMIC DNA]</scope>
</reference>
<organism evidence="3 4">
    <name type="scientific">Clunio marinus</name>
    <dbReference type="NCBI Taxonomy" id="568069"/>
    <lineage>
        <taxon>Eukaryota</taxon>
        <taxon>Metazoa</taxon>
        <taxon>Ecdysozoa</taxon>
        <taxon>Arthropoda</taxon>
        <taxon>Hexapoda</taxon>
        <taxon>Insecta</taxon>
        <taxon>Pterygota</taxon>
        <taxon>Neoptera</taxon>
        <taxon>Endopterygota</taxon>
        <taxon>Diptera</taxon>
        <taxon>Nematocera</taxon>
        <taxon>Chironomoidea</taxon>
        <taxon>Chironomidae</taxon>
        <taxon>Clunio</taxon>
    </lineage>
</organism>
<feature type="region of interest" description="Disordered" evidence="2">
    <location>
        <begin position="113"/>
        <end position="205"/>
    </location>
</feature>
<dbReference type="InterPro" id="IPR036249">
    <property type="entry name" value="Thioredoxin-like_sf"/>
</dbReference>
<feature type="compositionally biased region" description="Basic and acidic residues" evidence="2">
    <location>
        <begin position="284"/>
        <end position="313"/>
    </location>
</feature>
<dbReference type="EMBL" id="CVRI01000035">
    <property type="protein sequence ID" value="CRK92710.1"/>
    <property type="molecule type" value="Genomic_DNA"/>
</dbReference>
<dbReference type="SUPFAM" id="SSF52833">
    <property type="entry name" value="Thioredoxin-like"/>
    <property type="match status" value="1"/>
</dbReference>
<evidence type="ECO:0000256" key="2">
    <source>
        <dbReference type="SAM" id="MobiDB-lite"/>
    </source>
</evidence>
<dbReference type="STRING" id="568069.A0A1J1I1I7"/>
<feature type="compositionally biased region" description="Polar residues" evidence="2">
    <location>
        <begin position="238"/>
        <end position="251"/>
    </location>
</feature>
<sequence length="360" mass="41183">MVVKVYISLTSGLKEVKKRQQKILMILDSKNIKYEILDISEPGKENEKDHMQTNATSNGGTASDPDPRHPLPPQVFNDKDYCGDFDQFELANEIDNLEVFLKLSPEEIPQLNRSTLDTSKIDENHPNGKVIENDKPDDDKENKTEDEQNQEKMNDTDNGKVEQEDCLVGNGTEKIISEKDNEVDDEANDESKVLKISENQDQAKDHYSEVVDDMLEKELNEQEEVLPGLKDEDPDTEIISSENENKLVTSKSDVENKSAQIESKENIETTSDLTDGTIQEEEINQMKEEPEKEGKTGDEVMDQNDLKDSKHVEEQEEEEEEEEKQKEKIEDEKTNEDKMTPEFESENIPDSLDDQENNAE</sequence>